<dbReference type="InterPro" id="IPR038654">
    <property type="entry name" value="PINIT_sf"/>
</dbReference>
<dbReference type="InParanoid" id="A0A1V8SXR5"/>
<dbReference type="EMBL" id="NAJO01000024">
    <property type="protein sequence ID" value="OQO03702.1"/>
    <property type="molecule type" value="Genomic_DNA"/>
</dbReference>
<keyword evidence="13" id="KW-1185">Reference proteome</keyword>
<evidence type="ECO:0000256" key="6">
    <source>
        <dbReference type="ARBA" id="ARBA00022786"/>
    </source>
</evidence>
<dbReference type="STRING" id="1507870.A0A1V8SXR5"/>
<evidence type="ECO:0000256" key="5">
    <source>
        <dbReference type="ARBA" id="ARBA00022771"/>
    </source>
</evidence>
<keyword evidence="4" id="KW-0479">Metal-binding</keyword>
<feature type="domain" description="PINIT" evidence="11">
    <location>
        <begin position="94"/>
        <end position="247"/>
    </location>
</feature>
<dbReference type="InterPro" id="IPR023321">
    <property type="entry name" value="PINIT"/>
</dbReference>
<feature type="compositionally biased region" description="Polar residues" evidence="9">
    <location>
        <begin position="481"/>
        <end position="495"/>
    </location>
</feature>
<evidence type="ECO:0000259" key="11">
    <source>
        <dbReference type="PROSITE" id="PS51466"/>
    </source>
</evidence>
<keyword evidence="6" id="KW-0833">Ubl conjugation pathway</keyword>
<feature type="compositionally biased region" description="Polar residues" evidence="9">
    <location>
        <begin position="519"/>
        <end position="530"/>
    </location>
</feature>
<dbReference type="PANTHER" id="PTHR10782:SF4">
    <property type="entry name" value="TONALLI, ISOFORM E"/>
    <property type="match status" value="1"/>
</dbReference>
<evidence type="ECO:0000256" key="7">
    <source>
        <dbReference type="ARBA" id="ARBA00022833"/>
    </source>
</evidence>
<keyword evidence="5 8" id="KW-0863">Zinc-finger</keyword>
<evidence type="ECO:0000256" key="2">
    <source>
        <dbReference type="ARBA" id="ARBA00005383"/>
    </source>
</evidence>
<dbReference type="Gene3D" id="2.60.120.780">
    <property type="entry name" value="PINIT domain"/>
    <property type="match status" value="1"/>
</dbReference>
<evidence type="ECO:0000259" key="10">
    <source>
        <dbReference type="PROSITE" id="PS51044"/>
    </source>
</evidence>
<feature type="compositionally biased region" description="Low complexity" evidence="9">
    <location>
        <begin position="93"/>
        <end position="102"/>
    </location>
</feature>
<comment type="similarity">
    <text evidence="2">Belongs to the PIAS family.</text>
</comment>
<dbReference type="Proteomes" id="UP000192596">
    <property type="component" value="Unassembled WGS sequence"/>
</dbReference>
<feature type="compositionally biased region" description="Low complexity" evidence="9">
    <location>
        <begin position="623"/>
        <end position="638"/>
    </location>
</feature>
<dbReference type="GO" id="GO:0008270">
    <property type="term" value="F:zinc ion binding"/>
    <property type="evidence" value="ECO:0007669"/>
    <property type="project" value="UniProtKB-KW"/>
</dbReference>
<dbReference type="GO" id="GO:0016925">
    <property type="term" value="P:protein sumoylation"/>
    <property type="evidence" value="ECO:0007669"/>
    <property type="project" value="UniProtKB-UniPathway"/>
</dbReference>
<feature type="compositionally biased region" description="Basic and acidic residues" evidence="9">
    <location>
        <begin position="368"/>
        <end position="393"/>
    </location>
</feature>
<name>A0A1V8SXR5_9PEZI</name>
<keyword evidence="7" id="KW-0862">Zinc</keyword>
<dbReference type="FunCoup" id="A0A1V8SXR5">
    <property type="interactions" value="392"/>
</dbReference>
<keyword evidence="3" id="KW-0808">Transferase</keyword>
<feature type="compositionally biased region" description="Polar residues" evidence="9">
    <location>
        <begin position="430"/>
        <end position="452"/>
    </location>
</feature>
<reference evidence="13" key="1">
    <citation type="submission" date="2017-03" db="EMBL/GenBank/DDBJ databases">
        <title>Genomes of endolithic fungi from Antarctica.</title>
        <authorList>
            <person name="Coleine C."/>
            <person name="Masonjones S."/>
            <person name="Stajich J.E."/>
        </authorList>
    </citation>
    <scope>NUCLEOTIDE SEQUENCE [LARGE SCALE GENOMIC DNA]</scope>
    <source>
        <strain evidence="13">CCFEE 5527</strain>
    </source>
</reference>
<feature type="region of interest" description="Disordered" evidence="9">
    <location>
        <begin position="77"/>
        <end position="102"/>
    </location>
</feature>
<dbReference type="UniPathway" id="UPA00886"/>
<protein>
    <recommendedName>
        <fullName evidence="14">SP-RING-type domain-containing protein</fullName>
    </recommendedName>
</protein>
<proteinExistence type="inferred from homology"/>
<sequence length="645" mass="70302">MASGGHQMIEKRRSVEAHIKQLLNPILKDICKAYGQQVSGTKAILQQRVIDVADSFVQKGDPVGLDKLYYRVRNQGAAPPPGGVTSTTSASHGMAPGGARPPAARMEFKASPFYEFQDVILRQQDLPGAEMPQNRHTVRVNITLTDEQARRLKEDSSMRLLIYCGQTSDIAAWSRLDIAFPNQLEVKLNNDDVKGNFKGLKNKPGSTKPADITDWVRKVAGYQNQLSICYALTSKRYAFTVHLVRSRTAEELTQRIRTARVISKQKVIDEMKQANADPDIAAMSSKMSLKDPVSTMRIRTPIRSTVCHHNQCFDGGYFMLLQEQAPTWSCPICSKMVSFESLCVDKYFEEILSTTASSIEQVTIEPDGTWRVEEDDEDKGKSNQARGEKRASYDDDFDDDSIINLDDTPNGPTAKPSFPTSWGEPPFGQPNLNTPPLSSREPSVAQSVTSAQRVAGQKRPSAVIDLTLSDEDEPPRPAKRVQSSNMAPLLSSRSYAATPASIPDPPRPSMFAQRPAESAQRSTSTSSFQAPPQPPRTPTGFNVDMSMSPPAHPMTFGGPSPGSTAFGAPPRPSASPGRQDSEAYNGFADQTTPPAMGFRPAWNPGRGSASGQQANGGLRLPYNGSGASDSASGSGSNDQGWRERY</sequence>
<dbReference type="PANTHER" id="PTHR10782">
    <property type="entry name" value="ZINC FINGER MIZ DOMAIN-CONTAINING PROTEIN"/>
    <property type="match status" value="1"/>
</dbReference>
<dbReference type="AlphaFoldDB" id="A0A1V8SXR5"/>
<feature type="region of interest" description="Disordered" evidence="9">
    <location>
        <begin position="366"/>
        <end position="645"/>
    </location>
</feature>
<dbReference type="PROSITE" id="PS51466">
    <property type="entry name" value="PINIT"/>
    <property type="match status" value="1"/>
</dbReference>
<accession>A0A1V8SXR5</accession>
<dbReference type="GO" id="GO:0061665">
    <property type="term" value="F:SUMO ligase activity"/>
    <property type="evidence" value="ECO:0007669"/>
    <property type="project" value="TreeGrafter"/>
</dbReference>
<feature type="domain" description="SP-RING-type" evidence="10">
    <location>
        <begin position="276"/>
        <end position="357"/>
    </location>
</feature>
<organism evidence="12 13">
    <name type="scientific">Cryoendolithus antarcticus</name>
    <dbReference type="NCBI Taxonomy" id="1507870"/>
    <lineage>
        <taxon>Eukaryota</taxon>
        <taxon>Fungi</taxon>
        <taxon>Dikarya</taxon>
        <taxon>Ascomycota</taxon>
        <taxon>Pezizomycotina</taxon>
        <taxon>Dothideomycetes</taxon>
        <taxon>Dothideomycetidae</taxon>
        <taxon>Cladosporiales</taxon>
        <taxon>Cladosporiaceae</taxon>
        <taxon>Cryoendolithus</taxon>
    </lineage>
</organism>
<dbReference type="GO" id="GO:0000785">
    <property type="term" value="C:chromatin"/>
    <property type="evidence" value="ECO:0007669"/>
    <property type="project" value="TreeGrafter"/>
</dbReference>
<evidence type="ECO:0008006" key="14">
    <source>
        <dbReference type="Google" id="ProtNLM"/>
    </source>
</evidence>
<evidence type="ECO:0000313" key="13">
    <source>
        <dbReference type="Proteomes" id="UP000192596"/>
    </source>
</evidence>
<dbReference type="InterPro" id="IPR013083">
    <property type="entry name" value="Znf_RING/FYVE/PHD"/>
</dbReference>
<gene>
    <name evidence="12" type="ORF">B0A48_10367</name>
</gene>
<dbReference type="InterPro" id="IPR004181">
    <property type="entry name" value="Znf_MIZ"/>
</dbReference>
<evidence type="ECO:0000256" key="1">
    <source>
        <dbReference type="ARBA" id="ARBA00004718"/>
    </source>
</evidence>
<dbReference type="PROSITE" id="PS51044">
    <property type="entry name" value="ZF_SP_RING"/>
    <property type="match status" value="1"/>
</dbReference>
<dbReference type="Pfam" id="PF02891">
    <property type="entry name" value="zf-MIZ"/>
    <property type="match status" value="1"/>
</dbReference>
<dbReference type="Pfam" id="PF14324">
    <property type="entry name" value="PINIT"/>
    <property type="match status" value="1"/>
</dbReference>
<evidence type="ECO:0000256" key="4">
    <source>
        <dbReference type="ARBA" id="ARBA00022723"/>
    </source>
</evidence>
<comment type="pathway">
    <text evidence="1">Protein modification; protein sumoylation.</text>
</comment>
<evidence type="ECO:0000313" key="12">
    <source>
        <dbReference type="EMBL" id="OQO03702.1"/>
    </source>
</evidence>
<dbReference type="Gene3D" id="3.30.40.10">
    <property type="entry name" value="Zinc/RING finger domain, C3HC4 (zinc finger)"/>
    <property type="match status" value="1"/>
</dbReference>
<evidence type="ECO:0000256" key="9">
    <source>
        <dbReference type="SAM" id="MobiDB-lite"/>
    </source>
</evidence>
<comment type="caution">
    <text evidence="12">The sequence shown here is derived from an EMBL/GenBank/DDBJ whole genome shotgun (WGS) entry which is preliminary data.</text>
</comment>
<evidence type="ECO:0000256" key="3">
    <source>
        <dbReference type="ARBA" id="ARBA00022679"/>
    </source>
</evidence>
<dbReference type="OrthoDB" id="28127at2759"/>
<evidence type="ECO:0000256" key="8">
    <source>
        <dbReference type="PROSITE-ProRule" id="PRU00452"/>
    </source>
</evidence>